<organism evidence="1 2">
    <name type="scientific">Acetobacteroides hydrogenigenes</name>
    <dbReference type="NCBI Taxonomy" id="979970"/>
    <lineage>
        <taxon>Bacteria</taxon>
        <taxon>Pseudomonadati</taxon>
        <taxon>Bacteroidota</taxon>
        <taxon>Bacteroidia</taxon>
        <taxon>Bacteroidales</taxon>
        <taxon>Rikenellaceae</taxon>
        <taxon>Acetobacteroides</taxon>
    </lineage>
</organism>
<dbReference type="Proteomes" id="UP000294830">
    <property type="component" value="Unassembled WGS sequence"/>
</dbReference>
<evidence type="ECO:0000313" key="1">
    <source>
        <dbReference type="EMBL" id="TCN66734.1"/>
    </source>
</evidence>
<dbReference type="EMBL" id="SLWB01000008">
    <property type="protein sequence ID" value="TCN66734.1"/>
    <property type="molecule type" value="Genomic_DNA"/>
</dbReference>
<proteinExistence type="predicted"/>
<sequence length="62" mass="6748">MSVKPLVLYQRFTIQTYCIKSAIGVKVLLDLVNASLIVKPKPSSLLTAVKSSVLSSVLTTKR</sequence>
<protein>
    <submittedName>
        <fullName evidence="1">Uncharacterized protein</fullName>
    </submittedName>
</protein>
<evidence type="ECO:0000313" key="2">
    <source>
        <dbReference type="Proteomes" id="UP000294830"/>
    </source>
</evidence>
<reference evidence="1 2" key="1">
    <citation type="submission" date="2019-03" db="EMBL/GenBank/DDBJ databases">
        <title>Genomic Encyclopedia of Archaeal and Bacterial Type Strains, Phase II (KMG-II): from individual species to whole genera.</title>
        <authorList>
            <person name="Goeker M."/>
        </authorList>
    </citation>
    <scope>NUCLEOTIDE SEQUENCE [LARGE SCALE GENOMIC DNA]</scope>
    <source>
        <strain evidence="1 2">RL-C</strain>
    </source>
</reference>
<keyword evidence="2" id="KW-1185">Reference proteome</keyword>
<comment type="caution">
    <text evidence="1">The sequence shown here is derived from an EMBL/GenBank/DDBJ whole genome shotgun (WGS) entry which is preliminary data.</text>
</comment>
<name>A0A4R2EK21_9BACT</name>
<accession>A0A4R2EK21</accession>
<dbReference type="AlphaFoldDB" id="A0A4R2EK21"/>
<gene>
    <name evidence="1" type="ORF">CLV25_10873</name>
</gene>